<dbReference type="Gene3D" id="3.30.420.10">
    <property type="entry name" value="Ribonuclease H-like superfamily/Ribonuclease H"/>
    <property type="match status" value="1"/>
</dbReference>
<comment type="caution">
    <text evidence="2">The sequence shown here is derived from an EMBL/GenBank/DDBJ whole genome shotgun (WGS) entry which is preliminary data.</text>
</comment>
<evidence type="ECO:0000259" key="1">
    <source>
        <dbReference type="PROSITE" id="PS50994"/>
    </source>
</evidence>
<dbReference type="InterPro" id="IPR036397">
    <property type="entry name" value="RNaseH_sf"/>
</dbReference>
<dbReference type="SUPFAM" id="SSF53098">
    <property type="entry name" value="Ribonuclease H-like"/>
    <property type="match status" value="1"/>
</dbReference>
<feature type="domain" description="Integrase catalytic" evidence="1">
    <location>
        <begin position="12"/>
        <end position="142"/>
    </location>
</feature>
<protein>
    <submittedName>
        <fullName evidence="2">Integrase core domain protein</fullName>
    </submittedName>
</protein>
<dbReference type="InterPro" id="IPR050951">
    <property type="entry name" value="Retrovirus_Pol_polyprotein"/>
</dbReference>
<dbReference type="GO" id="GO:0003676">
    <property type="term" value="F:nucleic acid binding"/>
    <property type="evidence" value="ECO:0007669"/>
    <property type="project" value="InterPro"/>
</dbReference>
<dbReference type="PANTHER" id="PTHR37984">
    <property type="entry name" value="PROTEIN CBG26694"/>
    <property type="match status" value="1"/>
</dbReference>
<evidence type="ECO:0000313" key="2">
    <source>
        <dbReference type="EMBL" id="EZG42873.1"/>
    </source>
</evidence>
<dbReference type="Pfam" id="PF00665">
    <property type="entry name" value="rve"/>
    <property type="match status" value="1"/>
</dbReference>
<proteinExistence type="predicted"/>
<dbReference type="OrthoDB" id="415299at2759"/>
<name>A0A023AWT9_GRENI</name>
<dbReference type="EMBL" id="AFNH02001679">
    <property type="protein sequence ID" value="EZG42873.1"/>
    <property type="molecule type" value="Genomic_DNA"/>
</dbReference>
<feature type="non-terminal residue" evidence="2">
    <location>
        <position position="142"/>
    </location>
</feature>
<dbReference type="InterPro" id="IPR001584">
    <property type="entry name" value="Integrase_cat-core"/>
</dbReference>
<dbReference type="PANTHER" id="PTHR37984:SF5">
    <property type="entry name" value="PROTEIN NYNRIN-LIKE"/>
    <property type="match status" value="1"/>
</dbReference>
<dbReference type="eggNOG" id="KOG0017">
    <property type="taxonomic scope" value="Eukaryota"/>
</dbReference>
<dbReference type="InterPro" id="IPR012337">
    <property type="entry name" value="RNaseH-like_sf"/>
</dbReference>
<accession>A0A023AWT9</accession>
<organism evidence="2 3">
    <name type="scientific">Gregarina niphandrodes</name>
    <name type="common">Septate eugregarine</name>
    <dbReference type="NCBI Taxonomy" id="110365"/>
    <lineage>
        <taxon>Eukaryota</taxon>
        <taxon>Sar</taxon>
        <taxon>Alveolata</taxon>
        <taxon>Apicomplexa</taxon>
        <taxon>Conoidasida</taxon>
        <taxon>Gregarinasina</taxon>
        <taxon>Eugregarinorida</taxon>
        <taxon>Gregarinidae</taxon>
        <taxon>Gregarina</taxon>
    </lineage>
</organism>
<dbReference type="GeneID" id="22916532"/>
<sequence length="142" mass="15987">MNVTNLIGKGVLLSTDFNVLVSIDSIGPFAYKKKVYNLITMIDNLTKWVEVGMYEEATALSAWNIVYSMWICRLGVPHKVLTDNGAMFTGRDFCDKLESLGVRTDNASPQYPQGNSMIEAFHHYLKGVLSRSVVNNWSFEEV</sequence>
<dbReference type="AlphaFoldDB" id="A0A023AWT9"/>
<dbReference type="GO" id="GO:0015074">
    <property type="term" value="P:DNA integration"/>
    <property type="evidence" value="ECO:0007669"/>
    <property type="project" value="InterPro"/>
</dbReference>
<dbReference type="Proteomes" id="UP000019763">
    <property type="component" value="Unassembled WGS sequence"/>
</dbReference>
<dbReference type="PROSITE" id="PS50994">
    <property type="entry name" value="INTEGRASE"/>
    <property type="match status" value="1"/>
</dbReference>
<dbReference type="VEuPathDB" id="CryptoDB:GNI_213850"/>
<keyword evidence="3" id="KW-1185">Reference proteome</keyword>
<reference evidence="2" key="1">
    <citation type="submission" date="2013-12" db="EMBL/GenBank/DDBJ databases">
        <authorList>
            <person name="Omoto C.K."/>
            <person name="Sibley D."/>
            <person name="Venepally P."/>
            <person name="Hadjithomas M."/>
            <person name="Karamycheva S."/>
            <person name="Brunk B."/>
            <person name="Roos D."/>
            <person name="Caler E."/>
            <person name="Lorenzi H."/>
        </authorList>
    </citation>
    <scope>NUCLEOTIDE SEQUENCE</scope>
</reference>
<gene>
    <name evidence="2" type="ORF">GNI_213850</name>
</gene>
<dbReference type="RefSeq" id="XP_011133847.1">
    <property type="nucleotide sequence ID" value="XM_011135545.1"/>
</dbReference>
<evidence type="ECO:0000313" key="3">
    <source>
        <dbReference type="Proteomes" id="UP000019763"/>
    </source>
</evidence>